<dbReference type="InterPro" id="IPR005104">
    <property type="entry name" value="WHTH_HrcA_DNA-bd"/>
</dbReference>
<keyword evidence="2 5" id="KW-0805">Transcription regulation</keyword>
<evidence type="ECO:0000256" key="1">
    <source>
        <dbReference type="ARBA" id="ARBA00022491"/>
    </source>
</evidence>
<dbReference type="AlphaFoldDB" id="A0A223K2V7"/>
<organism evidence="8 10">
    <name type="scientific">Latilactobacillus sakei</name>
    <name type="common">Lactobacillus sakei</name>
    <dbReference type="NCBI Taxonomy" id="1599"/>
    <lineage>
        <taxon>Bacteria</taxon>
        <taxon>Bacillati</taxon>
        <taxon>Bacillota</taxon>
        <taxon>Bacilli</taxon>
        <taxon>Lactobacillales</taxon>
        <taxon>Lactobacillaceae</taxon>
        <taxon>Latilactobacillus</taxon>
    </lineage>
</organism>
<comment type="similarity">
    <text evidence="5">Belongs to the HrcA family.</text>
</comment>
<accession>A0A223K2V7</accession>
<dbReference type="EMBL" id="OKRC01000002">
    <property type="protein sequence ID" value="SPE19682.1"/>
    <property type="molecule type" value="Genomic_DNA"/>
</dbReference>
<dbReference type="InterPro" id="IPR029016">
    <property type="entry name" value="GAF-like_dom_sf"/>
</dbReference>
<dbReference type="Gene3D" id="1.10.10.10">
    <property type="entry name" value="Winged helix-like DNA-binding domain superfamily/Winged helix DNA-binding domain"/>
    <property type="match status" value="1"/>
</dbReference>
<gene>
    <name evidence="5 8" type="primary">hrcA</name>
    <name evidence="8" type="ORF">LAS9267_00651</name>
    <name evidence="9" type="ORF">QBD03_06915</name>
</gene>
<dbReference type="GO" id="GO:0003677">
    <property type="term" value="F:DNA binding"/>
    <property type="evidence" value="ECO:0007669"/>
    <property type="project" value="InterPro"/>
</dbReference>
<dbReference type="Gene3D" id="3.30.390.60">
    <property type="entry name" value="Heat-inducible transcription repressor hrca homolog, domain 3"/>
    <property type="match status" value="1"/>
</dbReference>
<dbReference type="RefSeq" id="WP_025016350.1">
    <property type="nucleotide sequence ID" value="NZ_BJLN01000010.1"/>
</dbReference>
<dbReference type="Pfam" id="PF01628">
    <property type="entry name" value="HrcA"/>
    <property type="match status" value="1"/>
</dbReference>
<dbReference type="NCBIfam" id="TIGR00331">
    <property type="entry name" value="hrcA"/>
    <property type="match status" value="1"/>
</dbReference>
<keyword evidence="1 5" id="KW-0678">Repressor</keyword>
<dbReference type="InterPro" id="IPR023120">
    <property type="entry name" value="WHTH_transcript_rep_HrcA_IDD"/>
</dbReference>
<dbReference type="Proteomes" id="UP000239650">
    <property type="component" value="Unassembled WGS sequence"/>
</dbReference>
<dbReference type="EMBL" id="CP122959">
    <property type="protein sequence ID" value="WGI18486.1"/>
    <property type="molecule type" value="Genomic_DNA"/>
</dbReference>
<dbReference type="Pfam" id="PF03444">
    <property type="entry name" value="WHD_HrcA"/>
    <property type="match status" value="1"/>
</dbReference>
<dbReference type="InterPro" id="IPR002571">
    <property type="entry name" value="HrcA"/>
</dbReference>
<keyword evidence="3 5" id="KW-0346">Stress response</keyword>
<dbReference type="PANTHER" id="PTHR34824">
    <property type="entry name" value="HEAT-INDUCIBLE TRANSCRIPTION REPRESSOR HRCA"/>
    <property type="match status" value="1"/>
</dbReference>
<protein>
    <recommendedName>
        <fullName evidence="5">Heat-inducible transcription repressor HrcA</fullName>
    </recommendedName>
</protein>
<dbReference type="PANTHER" id="PTHR34824:SF1">
    <property type="entry name" value="HEAT-INDUCIBLE TRANSCRIPTION REPRESSOR HRCA"/>
    <property type="match status" value="1"/>
</dbReference>
<feature type="domain" description="Heat-inducible transcription repressor HrcA C-terminal" evidence="6">
    <location>
        <begin position="104"/>
        <end position="326"/>
    </location>
</feature>
<evidence type="ECO:0000256" key="2">
    <source>
        <dbReference type="ARBA" id="ARBA00023015"/>
    </source>
</evidence>
<comment type="function">
    <text evidence="5">Negative regulator of class I heat shock genes (grpE-dnaK-dnaJ and groELS operons). Prevents heat-shock induction of these operons.</text>
</comment>
<name>A0A223K2V7_LATSK</name>
<dbReference type="GeneID" id="57132142"/>
<dbReference type="SUPFAM" id="SSF55781">
    <property type="entry name" value="GAF domain-like"/>
    <property type="match status" value="1"/>
</dbReference>
<dbReference type="InterPro" id="IPR036390">
    <property type="entry name" value="WH_DNA-bd_sf"/>
</dbReference>
<dbReference type="SUPFAM" id="SSF46785">
    <property type="entry name" value="Winged helix' DNA-binding domain"/>
    <property type="match status" value="1"/>
</dbReference>
<reference evidence="9" key="2">
    <citation type="submission" date="2023-04" db="EMBL/GenBank/DDBJ databases">
        <title>Novel strain of Lactilactobacillus sakei and use thereof.</title>
        <authorList>
            <person name="Kim S.Y."/>
        </authorList>
    </citation>
    <scope>NUCLEOTIDE SEQUENCE</scope>
    <source>
        <strain evidence="9">HUP1</strain>
    </source>
</reference>
<evidence type="ECO:0000313" key="10">
    <source>
        <dbReference type="Proteomes" id="UP000239650"/>
    </source>
</evidence>
<dbReference type="Proteomes" id="UP001179858">
    <property type="component" value="Chromosome"/>
</dbReference>
<dbReference type="HAMAP" id="MF_00081">
    <property type="entry name" value="HrcA"/>
    <property type="match status" value="1"/>
</dbReference>
<evidence type="ECO:0000259" key="7">
    <source>
        <dbReference type="Pfam" id="PF03444"/>
    </source>
</evidence>
<dbReference type="GO" id="GO:0045892">
    <property type="term" value="P:negative regulation of DNA-templated transcription"/>
    <property type="evidence" value="ECO:0007669"/>
    <property type="project" value="UniProtKB-UniRule"/>
</dbReference>
<dbReference type="Gene3D" id="3.30.450.40">
    <property type="match status" value="1"/>
</dbReference>
<evidence type="ECO:0000256" key="4">
    <source>
        <dbReference type="ARBA" id="ARBA00023163"/>
    </source>
</evidence>
<evidence type="ECO:0000259" key="6">
    <source>
        <dbReference type="Pfam" id="PF01628"/>
    </source>
</evidence>
<evidence type="ECO:0000256" key="5">
    <source>
        <dbReference type="HAMAP-Rule" id="MF_00081"/>
    </source>
</evidence>
<keyword evidence="4 5" id="KW-0804">Transcription</keyword>
<dbReference type="InterPro" id="IPR021153">
    <property type="entry name" value="HrcA_C"/>
</dbReference>
<evidence type="ECO:0000313" key="9">
    <source>
        <dbReference type="EMBL" id="WGI18486.1"/>
    </source>
</evidence>
<feature type="domain" description="Winged helix-turn-helix transcription repressor HrcA DNA-binding" evidence="7">
    <location>
        <begin position="1"/>
        <end position="72"/>
    </location>
</feature>
<dbReference type="InterPro" id="IPR036388">
    <property type="entry name" value="WH-like_DNA-bd_sf"/>
</dbReference>
<evidence type="ECO:0000256" key="3">
    <source>
        <dbReference type="ARBA" id="ARBA00023016"/>
    </source>
</evidence>
<reference evidence="8 10" key="1">
    <citation type="submission" date="2018-02" db="EMBL/GenBank/DDBJ databases">
        <authorList>
            <person name="Rodrigo-Torres L."/>
            <person name="Arahal R. D."/>
            <person name="Lucena T."/>
        </authorList>
    </citation>
    <scope>NUCLEOTIDE SEQUENCE [LARGE SCALE GENOMIC DNA]</scope>
    <source>
        <strain evidence="8 10">CECT 9267</strain>
    </source>
</reference>
<sequence>MLTERQLMILKEIIRLFTESGQPVGSKKLMSELPMHVSSATIRNDMADLENVGLIEKTHSSSGRVPSMKGYRYYLDHLIQPAVLNPMDVATVQQSFGRHYHKIDEIVSQSANILSNLTSYTAITLGPEMAEIRLTGFRLVPLGNHQVMAIIVTSAGTVDNQVFTIPNAISGDELEKAIRVVNDHLIGLPLTVVSQKLKTEVPALLMQYMGSPGGFLNIFDDVLKQASQERLYVGGQSNLLNFSELTDVSQLKSIYNIINQSDDLAKLLELSPGEANSQVQVRLGDEMTNDLLKNYSLMTVNYDVGEHGQGLIALLGPTSMPYSRMIGLLDLFREELAKKLIDYYADFDDNQS</sequence>
<proteinExistence type="inferred from homology"/>
<dbReference type="PIRSF" id="PIRSF005485">
    <property type="entry name" value="HrcA"/>
    <property type="match status" value="1"/>
</dbReference>
<evidence type="ECO:0000313" key="8">
    <source>
        <dbReference type="EMBL" id="SPE19682.1"/>
    </source>
</evidence>